<evidence type="ECO:0000313" key="3">
    <source>
        <dbReference type="Proteomes" id="UP001493487"/>
    </source>
</evidence>
<dbReference type="EMBL" id="JASKHM010000005">
    <property type="protein sequence ID" value="MEQ4482732.1"/>
    <property type="molecule type" value="Genomic_DNA"/>
</dbReference>
<dbReference type="InterPro" id="IPR006059">
    <property type="entry name" value="SBP"/>
</dbReference>
<dbReference type="InterPro" id="IPR050490">
    <property type="entry name" value="Bact_solute-bd_prot1"/>
</dbReference>
<protein>
    <submittedName>
        <fullName evidence="2">Extracellular solute-binding protein</fullName>
    </submittedName>
</protein>
<dbReference type="SUPFAM" id="SSF53850">
    <property type="entry name" value="Periplasmic binding protein-like II"/>
    <property type="match status" value="1"/>
</dbReference>
<dbReference type="PROSITE" id="PS51257">
    <property type="entry name" value="PROKAR_LIPOPROTEIN"/>
    <property type="match status" value="1"/>
</dbReference>
<feature type="compositionally biased region" description="Low complexity" evidence="1">
    <location>
        <begin position="32"/>
        <end position="59"/>
    </location>
</feature>
<evidence type="ECO:0000256" key="1">
    <source>
        <dbReference type="SAM" id="MobiDB-lite"/>
    </source>
</evidence>
<gene>
    <name evidence="2" type="ORF">QJS35_10025</name>
</gene>
<sequence length="495" mass="54467">MRKYSKSIAIVLVILMFATAIIGCSSKSNKDAASSSPTAGASESPSASASASASTETESNTYPENGLPKDQEVTLKFGFWEAGAGREGIDFAMKSFSDKFPNVKFDTTYSPDIFKLVDTKIAAGDDNDMFDIFTAGGAANLNQLVDEKKLEPQEDLWDRDAYDAPGKKLKEVTIDGLYTGAQRYNKVSYNLPDSGWTGGLYYDKAFFEKNGWNQDPKTWDEFIALLDTIKAAGVIPITYPGVYSVYLEFGFGPKNFEIAEGNGNLDAFYKNYKSFGTPWYTAPETKEKWNRIYEMGKKGYFPDGVAAINHTQSQMQVMQHKAAMVVTGSWVQNEMKDATPEGFVWGYMGVPAKNADQTTWLRNGVQGGINIWAAKPDLNKKWAKEFALWLMNLDVQKAAVALSGSIPVRKDFGDDPARLDALQDAPKAVTAYTSQHKVRFENQTQDVTLTDPAWAQSDKTLADAIPAITNGKKDPGPVLEAAEKLLETALAKQKK</sequence>
<dbReference type="Proteomes" id="UP001493487">
    <property type="component" value="Unassembled WGS sequence"/>
</dbReference>
<dbReference type="Gene3D" id="3.40.190.10">
    <property type="entry name" value="Periplasmic binding protein-like II"/>
    <property type="match status" value="1"/>
</dbReference>
<accession>A0ABV1KSI1</accession>
<evidence type="ECO:0000313" key="2">
    <source>
        <dbReference type="EMBL" id="MEQ4482732.1"/>
    </source>
</evidence>
<dbReference type="Pfam" id="PF01547">
    <property type="entry name" value="SBP_bac_1"/>
    <property type="match status" value="1"/>
</dbReference>
<dbReference type="PANTHER" id="PTHR43649:SF12">
    <property type="entry name" value="DIACETYLCHITOBIOSE BINDING PROTEIN DASA"/>
    <property type="match status" value="1"/>
</dbReference>
<dbReference type="RefSeq" id="WP_232185447.1">
    <property type="nucleotide sequence ID" value="NZ_JAIOAP010000005.1"/>
</dbReference>
<keyword evidence="3" id="KW-1185">Reference proteome</keyword>
<reference evidence="2 3" key="1">
    <citation type="journal article" date="2023" name="Genome Announc.">
        <title>Pan-Genome Analyses of the Genus Cohnella and Proposal of the Novel Species Cohnella silvisoli sp. nov., Isolated from Forest Soil.</title>
        <authorList>
            <person name="Wang C."/>
            <person name="Mao L."/>
            <person name="Bao G."/>
            <person name="Zhu H."/>
        </authorList>
    </citation>
    <scope>NUCLEOTIDE SEQUENCE [LARGE SCALE GENOMIC DNA]</scope>
    <source>
        <strain evidence="2 3">NL03-T5-1</strain>
    </source>
</reference>
<name>A0ABV1KSI1_9BACL</name>
<feature type="region of interest" description="Disordered" evidence="1">
    <location>
        <begin position="32"/>
        <end position="69"/>
    </location>
</feature>
<organism evidence="2 3">
    <name type="scientific">Cohnella silvisoli</name>
    <dbReference type="NCBI Taxonomy" id="2873699"/>
    <lineage>
        <taxon>Bacteria</taxon>
        <taxon>Bacillati</taxon>
        <taxon>Bacillota</taxon>
        <taxon>Bacilli</taxon>
        <taxon>Bacillales</taxon>
        <taxon>Paenibacillaceae</taxon>
        <taxon>Cohnella</taxon>
    </lineage>
</organism>
<comment type="caution">
    <text evidence="2">The sequence shown here is derived from an EMBL/GenBank/DDBJ whole genome shotgun (WGS) entry which is preliminary data.</text>
</comment>
<dbReference type="PANTHER" id="PTHR43649">
    <property type="entry name" value="ARABINOSE-BINDING PROTEIN-RELATED"/>
    <property type="match status" value="1"/>
</dbReference>
<proteinExistence type="predicted"/>